<keyword evidence="7" id="KW-1185">Reference proteome</keyword>
<evidence type="ECO:0000256" key="4">
    <source>
        <dbReference type="ARBA" id="ARBA00023136"/>
    </source>
</evidence>
<dbReference type="InterPro" id="IPR004869">
    <property type="entry name" value="MMPL_dom"/>
</dbReference>
<organism evidence="6 7">
    <name type="scientific">Streptomyces ureilyticus</name>
    <dbReference type="NCBI Taxonomy" id="1775131"/>
    <lineage>
        <taxon>Bacteria</taxon>
        <taxon>Bacillati</taxon>
        <taxon>Actinomycetota</taxon>
        <taxon>Actinomycetes</taxon>
        <taxon>Kitasatosporales</taxon>
        <taxon>Streptomycetaceae</taxon>
        <taxon>Streptomyces</taxon>
    </lineage>
</organism>
<reference evidence="6 7" key="1">
    <citation type="submission" date="2020-02" db="EMBL/GenBank/DDBJ databases">
        <title>Whole-genome analyses of novel actinobacteria.</title>
        <authorList>
            <person name="Sahin N."/>
            <person name="Tokatli A."/>
        </authorList>
    </citation>
    <scope>NUCLEOTIDE SEQUENCE [LARGE SCALE GENOMIC DNA]</scope>
    <source>
        <strain evidence="6 7">YC419</strain>
    </source>
</reference>
<dbReference type="Proteomes" id="UP001518140">
    <property type="component" value="Unassembled WGS sequence"/>
</dbReference>
<protein>
    <submittedName>
        <fullName evidence="6">MMPL family transporter</fullName>
    </submittedName>
</protein>
<evidence type="ECO:0000259" key="5">
    <source>
        <dbReference type="Pfam" id="PF03176"/>
    </source>
</evidence>
<evidence type="ECO:0000256" key="1">
    <source>
        <dbReference type="ARBA" id="ARBA00004141"/>
    </source>
</evidence>
<sequence>MPADRDNAQGAGATEIVSARRHGFRVTDRNEGIVVDKVTKAADSSQVTAATNPVETGTISRDGTTVIATVNYKVVHDKLTDATRNTLQEAAQQGRDGGLTVEIGGDALHESASDKAVAVSIAIDALVLLITSGSLAAVGMRSTRPSAWDCLGSGTALQRL</sequence>
<dbReference type="RefSeq" id="WP_165340148.1">
    <property type="nucleotide sequence ID" value="NZ_JAAKZX010000041.1"/>
</dbReference>
<evidence type="ECO:0000313" key="6">
    <source>
        <dbReference type="EMBL" id="NGO43540.1"/>
    </source>
</evidence>
<dbReference type="Pfam" id="PF03176">
    <property type="entry name" value="MMPL"/>
    <property type="match status" value="1"/>
</dbReference>
<gene>
    <name evidence="6" type="ORF">G6048_15680</name>
</gene>
<evidence type="ECO:0000256" key="2">
    <source>
        <dbReference type="ARBA" id="ARBA00022692"/>
    </source>
</evidence>
<comment type="caution">
    <text evidence="6">The sequence shown here is derived from an EMBL/GenBank/DDBJ whole genome shotgun (WGS) entry which is preliminary data.</text>
</comment>
<proteinExistence type="predicted"/>
<accession>A0ABX0DNU7</accession>
<evidence type="ECO:0000256" key="3">
    <source>
        <dbReference type="ARBA" id="ARBA00022989"/>
    </source>
</evidence>
<feature type="domain" description="Membrane transport protein MMPL" evidence="5">
    <location>
        <begin position="25"/>
        <end position="138"/>
    </location>
</feature>
<keyword evidence="2" id="KW-0812">Transmembrane</keyword>
<evidence type="ECO:0000313" key="7">
    <source>
        <dbReference type="Proteomes" id="UP001518140"/>
    </source>
</evidence>
<dbReference type="EMBL" id="JAAKZX010000041">
    <property type="protein sequence ID" value="NGO43540.1"/>
    <property type="molecule type" value="Genomic_DNA"/>
</dbReference>
<comment type="subcellular location">
    <subcellularLocation>
        <location evidence="1">Membrane</location>
        <topology evidence="1">Multi-pass membrane protein</topology>
    </subcellularLocation>
</comment>
<keyword evidence="4" id="KW-0472">Membrane</keyword>
<name>A0ABX0DNU7_9ACTN</name>
<keyword evidence="3" id="KW-1133">Transmembrane helix</keyword>